<feature type="region of interest" description="Disordered" evidence="1">
    <location>
        <begin position="84"/>
        <end position="113"/>
    </location>
</feature>
<dbReference type="AlphaFoldDB" id="A0A1C7NL56"/>
<sequence length="426" mass="47427">MDLYFHASPKKRVMFFKKNKTSSVRPTAVIRQKDEAKGVTGLSDFLSNKASYHQMRRLWTQLKFQKQQNDKAFATASFDSQEHTETLPSSVLSPKIGSPLPPTPPPKKSHTMPNLVALTDPEQFRHRALPSLPSVSLEEKLIGTSKTSAWVSESIQRWFSVRSSQSAHHLANAASSAKQSLFGRSEELLTSKSGQILIDSELPNEAEEATQTFLSNSIVPNYAAEKMILQSKILQITHLGSSKSYEYTLDICTTNNDVQTYYGIMRKAAKGLSVCHPRKALSFPVQGRFQVECHLTMKPHTSSSTILSRLRSFRSSSDLSKSSMSKSTLGDSAEEDTEEETIQGKLILDSGEDLLHSFANKGIGRYTLQTSGSEVIELTIAFLLEKASEENEEELQTPIDQDVLRYCSAGDYLTIYVKGEHHPVSK</sequence>
<dbReference type="Proteomes" id="UP000093000">
    <property type="component" value="Unassembled WGS sequence"/>
</dbReference>
<feature type="region of interest" description="Disordered" evidence="1">
    <location>
        <begin position="318"/>
        <end position="340"/>
    </location>
</feature>
<feature type="compositionally biased region" description="Low complexity" evidence="1">
    <location>
        <begin position="318"/>
        <end position="331"/>
    </location>
</feature>
<dbReference type="EMBL" id="LUGH01000075">
    <property type="protein sequence ID" value="OBZ89852.1"/>
    <property type="molecule type" value="Genomic_DNA"/>
</dbReference>
<dbReference type="InParanoid" id="A0A1C7NL56"/>
<gene>
    <name evidence="2" type="ORF">A0J61_02089</name>
</gene>
<accession>A0A1C7NL56</accession>
<dbReference type="STRING" id="101091.A0A1C7NL56"/>
<comment type="caution">
    <text evidence="2">The sequence shown here is derived from an EMBL/GenBank/DDBJ whole genome shotgun (WGS) entry which is preliminary data.</text>
</comment>
<dbReference type="OrthoDB" id="2261365at2759"/>
<keyword evidence="3" id="KW-1185">Reference proteome</keyword>
<evidence type="ECO:0000313" key="3">
    <source>
        <dbReference type="Proteomes" id="UP000093000"/>
    </source>
</evidence>
<evidence type="ECO:0000256" key="1">
    <source>
        <dbReference type="SAM" id="MobiDB-lite"/>
    </source>
</evidence>
<name>A0A1C7NL56_9FUNG</name>
<evidence type="ECO:0000313" key="2">
    <source>
        <dbReference type="EMBL" id="OBZ89852.1"/>
    </source>
</evidence>
<protein>
    <submittedName>
        <fullName evidence="2">Uncharacterized protein</fullName>
    </submittedName>
</protein>
<proteinExistence type="predicted"/>
<organism evidence="2 3">
    <name type="scientific">Choanephora cucurbitarum</name>
    <dbReference type="NCBI Taxonomy" id="101091"/>
    <lineage>
        <taxon>Eukaryota</taxon>
        <taxon>Fungi</taxon>
        <taxon>Fungi incertae sedis</taxon>
        <taxon>Mucoromycota</taxon>
        <taxon>Mucoromycotina</taxon>
        <taxon>Mucoromycetes</taxon>
        <taxon>Mucorales</taxon>
        <taxon>Mucorineae</taxon>
        <taxon>Choanephoraceae</taxon>
        <taxon>Choanephoroideae</taxon>
        <taxon>Choanephora</taxon>
    </lineage>
</organism>
<reference evidence="2" key="1">
    <citation type="submission" date="2016-03" db="EMBL/GenBank/DDBJ databases">
        <title>Choanephora cucurbitarum.</title>
        <authorList>
            <person name="Min B."/>
            <person name="Park H."/>
            <person name="Park J.-H."/>
            <person name="Shin H.-D."/>
            <person name="Choi I.-G."/>
        </authorList>
    </citation>
    <scope>NUCLEOTIDE SEQUENCE [LARGE SCALE GENOMIC DNA]</scope>
    <source>
        <strain evidence="2">KUS-F28377</strain>
    </source>
</reference>